<sequence length="471" mass="48315">MSATTRIPEPDPAADAARAALAEAESAGFDPAAPDRAAAAYARAAGLLQPAGALPDDRGALELLRRALEGLAVERAGLGEPGPAREARHRAAVAALLADDPLARARNLEIAADLGEQAGDAAGAAADLRAAAAAFAARGLAERAAGCAGRAGALDPAGAGAPSPAAADRPAPEEADPPPAAPPEDDPAGPDPDAADPAGADPGAAADAAPGWPGRLALAKRLLREGDPVAAQRICEQAIEADGRRGGPDPVQLGDAHLGLVAARMRAGLDIREAAIDAANALPHLRPARLRARLSVELARLLAPEQAAWRVRRQLLAAAAEDSAAEGDRAGSVRARLRLAAEKAAAGELAAAHDDFDDLVTEAYRLRDLELYAEAVLHLGRSWARAGRLPEAVAQFDRVLANFALEGIDSPAERLRFGRLLLEKARALAVLDPAATGPDSAAALARRARALFREQEEPALVAEADRVLDEL</sequence>
<evidence type="ECO:0000313" key="2">
    <source>
        <dbReference type="EMBL" id="APT89964.1"/>
    </source>
</evidence>
<dbReference type="Gene3D" id="1.25.40.10">
    <property type="entry name" value="Tetratricopeptide repeat domain"/>
    <property type="match status" value="1"/>
</dbReference>
<proteinExistence type="predicted"/>
<dbReference type="InterPro" id="IPR011990">
    <property type="entry name" value="TPR-like_helical_dom_sf"/>
</dbReference>
<feature type="compositionally biased region" description="Low complexity" evidence="1">
    <location>
        <begin position="156"/>
        <end position="169"/>
    </location>
</feature>
<organism evidence="2 3">
    <name type="scientific">Corynebacterium sphenisci DSM 44792</name>
    <dbReference type="NCBI Taxonomy" id="1437874"/>
    <lineage>
        <taxon>Bacteria</taxon>
        <taxon>Bacillati</taxon>
        <taxon>Actinomycetota</taxon>
        <taxon>Actinomycetes</taxon>
        <taxon>Mycobacteriales</taxon>
        <taxon>Corynebacteriaceae</taxon>
        <taxon>Corynebacterium</taxon>
    </lineage>
</organism>
<dbReference type="OrthoDB" id="9778494at2"/>
<feature type="region of interest" description="Disordered" evidence="1">
    <location>
        <begin position="156"/>
        <end position="211"/>
    </location>
</feature>
<gene>
    <name evidence="2" type="ORF">CSPHI_01420</name>
</gene>
<keyword evidence="3" id="KW-1185">Reference proteome</keyword>
<feature type="compositionally biased region" description="Low complexity" evidence="1">
    <location>
        <begin position="191"/>
        <end position="211"/>
    </location>
</feature>
<dbReference type="KEGG" id="csph:CSPHI_01420"/>
<accession>A0A1L7CVV2</accession>
<dbReference type="STRING" id="1437874.CSPHI_01420"/>
<dbReference type="Proteomes" id="UP000185469">
    <property type="component" value="Chromosome"/>
</dbReference>
<name>A0A1L7CVV2_9CORY</name>
<reference evidence="2 3" key="1">
    <citation type="submission" date="2014-08" db="EMBL/GenBank/DDBJ databases">
        <title>Complete genome sequence of Corynebacterium sphenisci CECT 5990(T) (=DSM 44792(T)), isolated from healthy wild penguins.</title>
        <authorList>
            <person name="Ruckert C."/>
            <person name="Albersmeier A."/>
            <person name="Winkler A."/>
            <person name="Kalinowski J."/>
        </authorList>
    </citation>
    <scope>NUCLEOTIDE SEQUENCE [LARGE SCALE GENOMIC DNA]</scope>
    <source>
        <strain evidence="2 3">DSM 44792</strain>
    </source>
</reference>
<protein>
    <submittedName>
        <fullName evidence="2">Uncharacterized protein</fullName>
    </submittedName>
</protein>
<dbReference type="RefSeq" id="WP_075691163.1">
    <property type="nucleotide sequence ID" value="NZ_CP009248.1"/>
</dbReference>
<dbReference type="EMBL" id="CP009248">
    <property type="protein sequence ID" value="APT89964.1"/>
    <property type="molecule type" value="Genomic_DNA"/>
</dbReference>
<evidence type="ECO:0000313" key="3">
    <source>
        <dbReference type="Proteomes" id="UP000185469"/>
    </source>
</evidence>
<evidence type="ECO:0000256" key="1">
    <source>
        <dbReference type="SAM" id="MobiDB-lite"/>
    </source>
</evidence>
<dbReference type="AlphaFoldDB" id="A0A1L7CVV2"/>